<feature type="chain" id="PRO_5032325463" evidence="3">
    <location>
        <begin position="28"/>
        <end position="326"/>
    </location>
</feature>
<dbReference type="SUPFAM" id="SSF50156">
    <property type="entry name" value="PDZ domain-like"/>
    <property type="match status" value="1"/>
</dbReference>
<dbReference type="EMBL" id="CP058214">
    <property type="protein sequence ID" value="QPC44779.1"/>
    <property type="molecule type" value="Genomic_DNA"/>
</dbReference>
<dbReference type="InterPro" id="IPR051201">
    <property type="entry name" value="Chloro_Bact_Ser_Proteases"/>
</dbReference>
<dbReference type="Pfam" id="PF13180">
    <property type="entry name" value="PDZ_2"/>
    <property type="match status" value="1"/>
</dbReference>
<dbReference type="Gene3D" id="2.40.10.120">
    <property type="match status" value="1"/>
</dbReference>
<dbReference type="Pfam" id="PF13365">
    <property type="entry name" value="Trypsin_2"/>
    <property type="match status" value="1"/>
</dbReference>
<dbReference type="InterPro" id="IPR001940">
    <property type="entry name" value="Peptidase_S1C"/>
</dbReference>
<organism evidence="5 6">
    <name type="scientific">Kaustia mangrovi</name>
    <dbReference type="NCBI Taxonomy" id="2593653"/>
    <lineage>
        <taxon>Bacteria</taxon>
        <taxon>Pseudomonadati</taxon>
        <taxon>Pseudomonadota</taxon>
        <taxon>Alphaproteobacteria</taxon>
        <taxon>Hyphomicrobiales</taxon>
        <taxon>Parvibaculaceae</taxon>
        <taxon>Kaustia</taxon>
    </lineage>
</organism>
<dbReference type="PANTHER" id="PTHR43343">
    <property type="entry name" value="PEPTIDASE S12"/>
    <property type="match status" value="1"/>
</dbReference>
<gene>
    <name evidence="5" type="ORF">HW532_19990</name>
</gene>
<dbReference type="InterPro" id="IPR036034">
    <property type="entry name" value="PDZ_sf"/>
</dbReference>
<dbReference type="InterPro" id="IPR001478">
    <property type="entry name" value="PDZ"/>
</dbReference>
<keyword evidence="6" id="KW-1185">Reference proteome</keyword>
<proteinExistence type="predicted"/>
<dbReference type="PANTHER" id="PTHR43343:SF3">
    <property type="entry name" value="PROTEASE DO-LIKE 8, CHLOROPLASTIC"/>
    <property type="match status" value="1"/>
</dbReference>
<accession>A0A7S8C7R1</accession>
<evidence type="ECO:0000259" key="4">
    <source>
        <dbReference type="SMART" id="SM00228"/>
    </source>
</evidence>
<dbReference type="KEGG" id="kmn:HW532_19990"/>
<sequence>MAIPVRHVAMASAVAASLMLPTGAALADKAGGRPSSAVIRTAMESVVSVLPDWPRKEEGGDEPEGSGVVILDGHQIITAGHVIGAAETMRVRTDDGDILRARLVGTDEATDLSLLRVGRALRPIAFAGEPELGDPVCAIGNVFGLGLSVSCGMVSAVHRAGVGFNAIEDFIQTDAAVNPGASGGALIDASGRLAGVLSAIFTKSMDANIGVNFAVSSPLAEKVARALAARGHVRWKPLGAILAASPPPGETGRQLVEVVRVVPNSPAGVAGLKRGDKIVHMGKRRVMAPADVTSAYVSAKSGDVLRITIERAGAERELLLVVPDQP</sequence>
<dbReference type="Gene3D" id="2.30.42.10">
    <property type="match status" value="1"/>
</dbReference>
<evidence type="ECO:0000256" key="3">
    <source>
        <dbReference type="SAM" id="SignalP"/>
    </source>
</evidence>
<feature type="signal peptide" evidence="3">
    <location>
        <begin position="1"/>
        <end position="27"/>
    </location>
</feature>
<dbReference type="SUPFAM" id="SSF50494">
    <property type="entry name" value="Trypsin-like serine proteases"/>
    <property type="match status" value="1"/>
</dbReference>
<keyword evidence="2" id="KW-0378">Hydrolase</keyword>
<dbReference type="GO" id="GO:0004252">
    <property type="term" value="F:serine-type endopeptidase activity"/>
    <property type="evidence" value="ECO:0007669"/>
    <property type="project" value="InterPro"/>
</dbReference>
<evidence type="ECO:0000313" key="5">
    <source>
        <dbReference type="EMBL" id="QPC44779.1"/>
    </source>
</evidence>
<reference evidence="5 6" key="1">
    <citation type="submission" date="2020-06" db="EMBL/GenBank/DDBJ databases">
        <title>Genome sequence of 2 isolates from Red Sea Mangroves.</title>
        <authorList>
            <person name="Sefrji F."/>
            <person name="Michoud G."/>
            <person name="Merlino G."/>
            <person name="Daffonchio D."/>
        </authorList>
    </citation>
    <scope>NUCLEOTIDE SEQUENCE [LARGE SCALE GENOMIC DNA]</scope>
    <source>
        <strain evidence="5 6">R1DC25</strain>
    </source>
</reference>
<evidence type="ECO:0000256" key="2">
    <source>
        <dbReference type="ARBA" id="ARBA00022801"/>
    </source>
</evidence>
<protein>
    <submittedName>
        <fullName evidence="5">Trypsin-like peptidase domain-containing protein</fullName>
    </submittedName>
</protein>
<keyword evidence="1" id="KW-0645">Protease</keyword>
<dbReference type="AlphaFoldDB" id="A0A7S8C7R1"/>
<feature type="domain" description="PDZ" evidence="4">
    <location>
        <begin position="236"/>
        <end position="313"/>
    </location>
</feature>
<dbReference type="GO" id="GO:0006508">
    <property type="term" value="P:proteolysis"/>
    <property type="evidence" value="ECO:0007669"/>
    <property type="project" value="UniProtKB-KW"/>
</dbReference>
<dbReference type="PRINTS" id="PR00834">
    <property type="entry name" value="PROTEASES2C"/>
</dbReference>
<dbReference type="SMART" id="SM00228">
    <property type="entry name" value="PDZ"/>
    <property type="match status" value="1"/>
</dbReference>
<keyword evidence="3" id="KW-0732">Signal</keyword>
<name>A0A7S8C7R1_9HYPH</name>
<evidence type="ECO:0000313" key="6">
    <source>
        <dbReference type="Proteomes" id="UP000593594"/>
    </source>
</evidence>
<dbReference type="Proteomes" id="UP000593594">
    <property type="component" value="Chromosome"/>
</dbReference>
<dbReference type="RefSeq" id="WP_213162148.1">
    <property type="nucleotide sequence ID" value="NZ_CP058214.1"/>
</dbReference>
<evidence type="ECO:0000256" key="1">
    <source>
        <dbReference type="ARBA" id="ARBA00022670"/>
    </source>
</evidence>
<dbReference type="InterPro" id="IPR009003">
    <property type="entry name" value="Peptidase_S1_PA"/>
</dbReference>